<dbReference type="WBParaSite" id="maker-uti_cns_0005675-snap-gene-0.4-mRNA-1">
    <property type="protein sequence ID" value="maker-uti_cns_0005675-snap-gene-0.4-mRNA-1"/>
    <property type="gene ID" value="maker-uti_cns_0005675-snap-gene-0.4"/>
</dbReference>
<dbReference type="CDD" id="cd21180">
    <property type="entry name" value="GH2_GIPC"/>
    <property type="match status" value="1"/>
</dbReference>
<dbReference type="GO" id="GO:0005524">
    <property type="term" value="F:ATP binding"/>
    <property type="evidence" value="ECO:0007669"/>
    <property type="project" value="UniProtKB-UniRule"/>
</dbReference>
<dbReference type="SUPFAM" id="SSF56112">
    <property type="entry name" value="Protein kinase-like (PK-like)"/>
    <property type="match status" value="1"/>
</dbReference>
<feature type="compositionally biased region" description="Low complexity" evidence="8">
    <location>
        <begin position="437"/>
        <end position="446"/>
    </location>
</feature>
<protein>
    <submittedName>
        <fullName evidence="12">ANK_REP_REGION domain-containing protein</fullName>
    </submittedName>
</protein>
<evidence type="ECO:0000256" key="3">
    <source>
        <dbReference type="ARBA" id="ARBA00022741"/>
    </source>
</evidence>
<dbReference type="InterPro" id="IPR055349">
    <property type="entry name" value="GH2_GIPC"/>
</dbReference>
<keyword evidence="3 7" id="KW-0547">Nucleotide-binding</keyword>
<comment type="similarity">
    <text evidence="1">Belongs to the GIPC family.</text>
</comment>
<dbReference type="Gene3D" id="1.10.510.10">
    <property type="entry name" value="Transferase(Phosphotransferase) domain 1"/>
    <property type="match status" value="1"/>
</dbReference>
<evidence type="ECO:0000256" key="7">
    <source>
        <dbReference type="PROSITE-ProRule" id="PRU10141"/>
    </source>
</evidence>
<dbReference type="InterPro" id="IPR050538">
    <property type="entry name" value="MAP_kinase_kinase_kinase"/>
</dbReference>
<evidence type="ECO:0000256" key="1">
    <source>
        <dbReference type="ARBA" id="ARBA00009011"/>
    </source>
</evidence>
<dbReference type="Pfam" id="PF00069">
    <property type="entry name" value="Pkinase"/>
    <property type="match status" value="1"/>
</dbReference>
<evidence type="ECO:0000259" key="10">
    <source>
        <dbReference type="PROSITE" id="PS50106"/>
    </source>
</evidence>
<organism evidence="11 12">
    <name type="scientific">Macrostomum lignano</name>
    <dbReference type="NCBI Taxonomy" id="282301"/>
    <lineage>
        <taxon>Eukaryota</taxon>
        <taxon>Metazoa</taxon>
        <taxon>Spiralia</taxon>
        <taxon>Lophotrochozoa</taxon>
        <taxon>Platyhelminthes</taxon>
        <taxon>Rhabditophora</taxon>
        <taxon>Macrostomorpha</taxon>
        <taxon>Macrostomida</taxon>
        <taxon>Macrostomidae</taxon>
        <taxon>Macrostomum</taxon>
    </lineage>
</organism>
<dbReference type="PROSITE" id="PS00107">
    <property type="entry name" value="PROTEIN_KINASE_ATP"/>
    <property type="match status" value="1"/>
</dbReference>
<feature type="compositionally biased region" description="Low complexity" evidence="8">
    <location>
        <begin position="755"/>
        <end position="779"/>
    </location>
</feature>
<dbReference type="InterPro" id="IPR001478">
    <property type="entry name" value="PDZ"/>
</dbReference>
<dbReference type="SUPFAM" id="SSF50156">
    <property type="entry name" value="PDZ domain-like"/>
    <property type="match status" value="1"/>
</dbReference>
<keyword evidence="4" id="KW-0418">Kinase</keyword>
<feature type="region of interest" description="Disordered" evidence="8">
    <location>
        <begin position="1476"/>
        <end position="1508"/>
    </location>
</feature>
<accession>A0A1I8HDX6</accession>
<feature type="region of interest" description="Disordered" evidence="8">
    <location>
        <begin position="1"/>
        <end position="38"/>
    </location>
</feature>
<evidence type="ECO:0000313" key="12">
    <source>
        <dbReference type="WBParaSite" id="maker-uti_cns_0005675-snap-gene-0.4-mRNA-1"/>
    </source>
</evidence>
<dbReference type="PROSITE" id="PS00108">
    <property type="entry name" value="PROTEIN_KINASE_ST"/>
    <property type="match status" value="1"/>
</dbReference>
<evidence type="ECO:0000256" key="4">
    <source>
        <dbReference type="ARBA" id="ARBA00022777"/>
    </source>
</evidence>
<evidence type="ECO:0000256" key="6">
    <source>
        <dbReference type="PROSITE-ProRule" id="PRU00023"/>
    </source>
</evidence>
<evidence type="ECO:0000313" key="11">
    <source>
        <dbReference type="Proteomes" id="UP000095280"/>
    </source>
</evidence>
<keyword evidence="11" id="KW-1185">Reference proteome</keyword>
<evidence type="ECO:0000256" key="8">
    <source>
        <dbReference type="SAM" id="MobiDB-lite"/>
    </source>
</evidence>
<feature type="region of interest" description="Disordered" evidence="8">
    <location>
        <begin position="435"/>
        <end position="501"/>
    </location>
</feature>
<feature type="compositionally biased region" description="Low complexity" evidence="8">
    <location>
        <begin position="375"/>
        <end position="386"/>
    </location>
</feature>
<dbReference type="PANTHER" id="PTHR48016">
    <property type="entry name" value="MAP KINASE KINASE KINASE SSK2-RELATED-RELATED"/>
    <property type="match status" value="1"/>
</dbReference>
<dbReference type="InterPro" id="IPR036034">
    <property type="entry name" value="PDZ_sf"/>
</dbReference>
<evidence type="ECO:0000256" key="5">
    <source>
        <dbReference type="ARBA" id="ARBA00022840"/>
    </source>
</evidence>
<keyword evidence="5 7" id="KW-0067">ATP-binding</keyword>
<dbReference type="InterPro" id="IPR002110">
    <property type="entry name" value="Ankyrin_rpt"/>
</dbReference>
<dbReference type="InterPro" id="IPR017441">
    <property type="entry name" value="Protein_kinase_ATP_BS"/>
</dbReference>
<feature type="region of interest" description="Disordered" evidence="8">
    <location>
        <begin position="545"/>
        <end position="568"/>
    </location>
</feature>
<feature type="region of interest" description="Disordered" evidence="8">
    <location>
        <begin position="349"/>
        <end position="419"/>
    </location>
</feature>
<dbReference type="PROSITE" id="PS50088">
    <property type="entry name" value="ANK_REPEAT"/>
    <property type="match status" value="2"/>
</dbReference>
<keyword evidence="6" id="KW-0040">ANK repeat</keyword>
<feature type="domain" description="Protein kinase" evidence="9">
    <location>
        <begin position="936"/>
        <end position="1200"/>
    </location>
</feature>
<dbReference type="FunFam" id="2.30.42.10:FF:000097">
    <property type="entry name" value="PDZ domain-containing protein GIPC1 isoform 1"/>
    <property type="match status" value="1"/>
</dbReference>
<dbReference type="PROSITE" id="PS50106">
    <property type="entry name" value="PDZ"/>
    <property type="match status" value="1"/>
</dbReference>
<feature type="repeat" description="ANK" evidence="6">
    <location>
        <begin position="299"/>
        <end position="331"/>
    </location>
</feature>
<dbReference type="GO" id="GO:0004672">
    <property type="term" value="F:protein kinase activity"/>
    <property type="evidence" value="ECO:0007669"/>
    <property type="project" value="InterPro"/>
</dbReference>
<dbReference type="Gene3D" id="2.30.42.10">
    <property type="match status" value="1"/>
</dbReference>
<feature type="compositionally biased region" description="Low complexity" evidence="8">
    <location>
        <begin position="712"/>
        <end position="727"/>
    </location>
</feature>
<feature type="region of interest" description="Disordered" evidence="8">
    <location>
        <begin position="899"/>
        <end position="925"/>
    </location>
</feature>
<name>A0A1I8HDX6_9PLAT</name>
<dbReference type="Pfam" id="PF00023">
    <property type="entry name" value="Ank"/>
    <property type="match status" value="1"/>
</dbReference>
<dbReference type="SMART" id="SM00248">
    <property type="entry name" value="ANK"/>
    <property type="match status" value="5"/>
</dbReference>
<feature type="repeat" description="ANK" evidence="6">
    <location>
        <begin position="76"/>
        <end position="108"/>
    </location>
</feature>
<dbReference type="InterPro" id="IPR008271">
    <property type="entry name" value="Ser/Thr_kinase_AS"/>
</dbReference>
<sequence length="1508" mass="157943">MACAVEKWRPPPSPPPQQQQQPCEPEQQQQQQQQQSRVLQDMMFSYTADGSVEKLKALMTRPGGQQPDLDARDPATGDTPLLMAARRGHLATVRLLLQHGVDATVLSRDGESVLDIGNSHVRKAVLDRQLTPDAQFAQACWQGCLFGVRHHLRHLTDEDLRSARNRDGCPAGILLVRDLERIGRLAEQFRIDYRPAEVLRLLLDRGLDVNAAVDVPTGRSPLHFVAAAAGGSGGSGGSWLGAARHARPLLTALAQAGANLEAADSRQYTPLHCACLAKATSAVKELLRLGASHRAIGLMGSTPLHLSAMQGDAESAALLLHAGADPGAADAGGQTPVDLANSARIRCLLEGRPAPPDRPQPDRPRRVGRSRTEVSPASAAAASAESQPLRLPSIFGESDGQQQRAAEAAAAARARGRSASPPMLAAAAVVFHRHPSARSSDSPAPSNFLHHRRLPWQSGGPAAPARQDSAASSMDSARGRNSSRTCLEDMEDSAAATPRSLTLSSSVSAPSLMSAALSASATSPAATAASTAGPLNPIAETIDEAAEATSPPSSARRSDASQLPRQSVVLGRRVPIAKAPLRMSTPATAVKRSGGGGGASSVVAMTTRSKTEAQIELSNSVEILEDPQSVGLNDAVTATPTATSPAASTASAPAASPAASPASAPASAQDADAQPSAPAVSASSKAAAKATKAKPSPSASSAAVGEGQSAVGKSASQPGKQQQQRQPISAPKRLTAAPVRKRGAGGAVNQRKKQQQPQQKQQSSGAKKPSAAKSVALPKNPTVIQSDEAASEEAVAPSLVELSGVEPGPGWLVSATAVDGGGGVQLLAAAAPAGAAGLSRYPVLSSIGSNLSAADDRTLLSEIPEMLDAEPTDADECDEPLLQPPDSVFVSHAGAENGTAGAVGGSDPLNDTISSLSSTASGRDGDDAAYSDGIYWRQGPKIGSGSFGVVRQGLTEAGRIIAVKQVSIEREDSSVETELRRIRQEVEILRNLRHRNIVQLLGTRCDGDMFYIIMEFVPGGSIRGLLDRYGSLSERVCRRYLRQVVSGVAFLHANGVVHRDIKGHNIMVTDAGVIKLIDFGCAKRLHATQMSLSGKRAQQQMSLEGTPYWMAPEVVLEAGHGAKSDCWSVGCTLLEMATTRPPFADMPPMAAIFAIGNGEPKPPTLPQEFSADAHSFYAGCLVRDPALRPAAEDLAKHRFLRARSRAESSGGTGSVSSADHLLHAKHAQDRDGAPTGWPNWLDDFLFAHIKGQKKEIEVEKSEDALGLTITDNGAGYAFIKRIKAGSIIDRIDHIQPGDHIEKIDGENFVGKRHFDVAKRLKEIPRGTTFVLRLVSPEKSPYANLNPRSGSRGHPAGGGGGGGGLGSGKKTIRLKARARYYSYSNHKRPNQNPSLIRTGSAPDQAAAAAIEAINRLIEGLLGISDAELAQSIWEIGQAAGNPHEFALMVDRDLGEFAFPDGLVFDFWGAVSDAKAGRIRPGSGGGGRAPADSPKAEPEEEGAVEFTEEF</sequence>
<feature type="compositionally biased region" description="Polar residues" evidence="8">
    <location>
        <begin position="909"/>
        <end position="921"/>
    </location>
</feature>
<evidence type="ECO:0000256" key="2">
    <source>
        <dbReference type="ARBA" id="ARBA00022679"/>
    </source>
</evidence>
<dbReference type="PANTHER" id="PTHR48016:SF56">
    <property type="entry name" value="MAPKK KINASE"/>
    <property type="match status" value="1"/>
</dbReference>
<dbReference type="CDD" id="cd06707">
    <property type="entry name" value="PDZ_GIPC"/>
    <property type="match status" value="1"/>
</dbReference>
<keyword evidence="2" id="KW-0808">Transferase</keyword>
<evidence type="ECO:0000259" key="9">
    <source>
        <dbReference type="PROSITE" id="PS50011"/>
    </source>
</evidence>
<feature type="compositionally biased region" description="Low complexity" evidence="8">
    <location>
        <begin position="18"/>
        <end position="36"/>
    </location>
</feature>
<dbReference type="Proteomes" id="UP000095280">
    <property type="component" value="Unplaced"/>
</dbReference>
<dbReference type="SUPFAM" id="SSF48403">
    <property type="entry name" value="Ankyrin repeat"/>
    <property type="match status" value="1"/>
</dbReference>
<dbReference type="SMART" id="SM00228">
    <property type="entry name" value="PDZ"/>
    <property type="match status" value="1"/>
</dbReference>
<proteinExistence type="inferred from homology"/>
<dbReference type="InterPro" id="IPR000719">
    <property type="entry name" value="Prot_kinase_dom"/>
</dbReference>
<dbReference type="Pfam" id="PF00595">
    <property type="entry name" value="PDZ"/>
    <property type="match status" value="1"/>
</dbReference>
<feature type="domain" description="PDZ" evidence="10">
    <location>
        <begin position="1255"/>
        <end position="1335"/>
    </location>
</feature>
<dbReference type="Gene3D" id="1.25.40.20">
    <property type="entry name" value="Ankyrin repeat-containing domain"/>
    <property type="match status" value="2"/>
</dbReference>
<feature type="compositionally biased region" description="Acidic residues" evidence="8">
    <location>
        <begin position="1496"/>
        <end position="1508"/>
    </location>
</feature>
<feature type="region of interest" description="Disordered" evidence="8">
    <location>
        <begin position="1341"/>
        <end position="1367"/>
    </location>
</feature>
<feature type="compositionally biased region" description="Gly residues" evidence="8">
    <location>
        <begin position="1354"/>
        <end position="1366"/>
    </location>
</feature>
<dbReference type="PROSITE" id="PS50011">
    <property type="entry name" value="PROTEIN_KINASE_DOM"/>
    <property type="match status" value="1"/>
</dbReference>
<dbReference type="SMART" id="SM00220">
    <property type="entry name" value="S_TKc"/>
    <property type="match status" value="1"/>
</dbReference>
<feature type="compositionally biased region" description="Low complexity" evidence="8">
    <location>
        <begin position="404"/>
        <end position="419"/>
    </location>
</feature>
<feature type="compositionally biased region" description="Polar residues" evidence="8">
    <location>
        <begin position="469"/>
        <end position="485"/>
    </location>
</feature>
<feature type="compositionally biased region" description="Low complexity" evidence="8">
    <location>
        <begin position="641"/>
        <end position="703"/>
    </location>
</feature>
<reference evidence="12" key="1">
    <citation type="submission" date="2016-11" db="UniProtKB">
        <authorList>
            <consortium name="WormBaseParasite"/>
        </authorList>
    </citation>
    <scope>IDENTIFICATION</scope>
</reference>
<dbReference type="InterPro" id="IPR011009">
    <property type="entry name" value="Kinase-like_dom_sf"/>
</dbReference>
<dbReference type="PROSITE" id="PS50297">
    <property type="entry name" value="ANK_REP_REGION"/>
    <property type="match status" value="2"/>
</dbReference>
<feature type="region of interest" description="Disordered" evidence="8">
    <location>
        <begin position="641"/>
        <end position="780"/>
    </location>
</feature>
<dbReference type="Pfam" id="PF12796">
    <property type="entry name" value="Ank_2"/>
    <property type="match status" value="1"/>
</dbReference>
<dbReference type="Pfam" id="PF25082">
    <property type="entry name" value="GIPC1_GH2"/>
    <property type="match status" value="1"/>
</dbReference>
<feature type="binding site" evidence="7">
    <location>
        <position position="964"/>
    </location>
    <ligand>
        <name>ATP</name>
        <dbReference type="ChEBI" id="CHEBI:30616"/>
    </ligand>
</feature>
<feature type="region of interest" description="Disordered" evidence="8">
    <location>
        <begin position="582"/>
        <end position="602"/>
    </location>
</feature>
<dbReference type="InterPro" id="IPR036770">
    <property type="entry name" value="Ankyrin_rpt-contain_sf"/>
</dbReference>